<dbReference type="EMBL" id="CABVLZ010000002">
    <property type="protein sequence ID" value="VVU94782.1"/>
    <property type="molecule type" value="Genomic_DNA"/>
</dbReference>
<name>A0A5E8CLN2_9ZZZZ</name>
<sequence>MPNDCFNNLTIVSHDNPKQLQNLFDNEFTDKKIRIDFKGNQGILLEVWTPWQPDFKWLESLLEKYPNCWIKNEWWEEGGRAGIWTGGSVINGEFEKIKKLEWNDICIEGKHQYFNDHNSEILSNT</sequence>
<dbReference type="AlphaFoldDB" id="A0A5E8CLN2"/>
<evidence type="ECO:0008006" key="2">
    <source>
        <dbReference type="Google" id="ProtNLM"/>
    </source>
</evidence>
<reference evidence="1" key="1">
    <citation type="submission" date="2019-09" db="EMBL/GenBank/DDBJ databases">
        <authorList>
            <person name="Needham M D."/>
        </authorList>
    </citation>
    <scope>NUCLEOTIDE SEQUENCE</scope>
</reference>
<accession>A0A5E8CLN2</accession>
<proteinExistence type="predicted"/>
<gene>
    <name evidence="1" type="ORF">CPAV1605_507</name>
</gene>
<organism evidence="1">
    <name type="scientific">seawater metagenome</name>
    <dbReference type="NCBI Taxonomy" id="1561972"/>
    <lineage>
        <taxon>unclassified sequences</taxon>
        <taxon>metagenomes</taxon>
        <taxon>ecological metagenomes</taxon>
    </lineage>
</organism>
<evidence type="ECO:0000313" key="1">
    <source>
        <dbReference type="EMBL" id="VVU94782.1"/>
    </source>
</evidence>
<protein>
    <recommendedName>
        <fullName evidence="2">YubB ferredoxin-like domain-containing protein</fullName>
    </recommendedName>
</protein>